<reference evidence="2 3" key="1">
    <citation type="submission" date="2020-08" db="EMBL/GenBank/DDBJ databases">
        <title>Sequencing the genomes of 1000 actinobacteria strains.</title>
        <authorList>
            <person name="Klenk H.-P."/>
        </authorList>
    </citation>
    <scope>NUCLEOTIDE SEQUENCE [LARGE SCALE GENOMIC DNA]</scope>
    <source>
        <strain evidence="2 3">DSM 44598</strain>
    </source>
</reference>
<dbReference type="SUPFAM" id="SSF51735">
    <property type="entry name" value="NAD(P)-binding Rossmann-fold domains"/>
    <property type="match status" value="1"/>
</dbReference>
<comment type="caution">
    <text evidence="2">The sequence shown here is derived from an EMBL/GenBank/DDBJ whole genome shotgun (WGS) entry which is preliminary data.</text>
</comment>
<name>A0A840WEA3_9ACTN</name>
<keyword evidence="3" id="KW-1185">Reference proteome</keyword>
<dbReference type="GO" id="GO:0047526">
    <property type="term" value="F:2'-hydroxyisoflavone reductase activity"/>
    <property type="evidence" value="ECO:0007669"/>
    <property type="project" value="UniProtKB-EC"/>
</dbReference>
<dbReference type="EMBL" id="JACHDO010000001">
    <property type="protein sequence ID" value="MBB5490047.1"/>
    <property type="molecule type" value="Genomic_DNA"/>
</dbReference>
<feature type="domain" description="NAD-dependent epimerase/dehydratase" evidence="1">
    <location>
        <begin position="3"/>
        <end position="214"/>
    </location>
</feature>
<dbReference type="EC" id="1.3.1.45" evidence="2"/>
<organism evidence="2 3">
    <name type="scientific">Nocardiopsis metallicus</name>
    <dbReference type="NCBI Taxonomy" id="179819"/>
    <lineage>
        <taxon>Bacteria</taxon>
        <taxon>Bacillati</taxon>
        <taxon>Actinomycetota</taxon>
        <taxon>Actinomycetes</taxon>
        <taxon>Streptosporangiales</taxon>
        <taxon>Nocardiopsidaceae</taxon>
        <taxon>Nocardiopsis</taxon>
    </lineage>
</organism>
<dbReference type="GO" id="GO:0004029">
    <property type="term" value="F:aldehyde dehydrogenase (NAD+) activity"/>
    <property type="evidence" value="ECO:0007669"/>
    <property type="project" value="TreeGrafter"/>
</dbReference>
<dbReference type="InterPro" id="IPR001509">
    <property type="entry name" value="Epimerase_deHydtase"/>
</dbReference>
<dbReference type="Proteomes" id="UP000579647">
    <property type="component" value="Unassembled WGS sequence"/>
</dbReference>
<dbReference type="Gene3D" id="3.40.50.720">
    <property type="entry name" value="NAD(P)-binding Rossmann-like Domain"/>
    <property type="match status" value="1"/>
</dbReference>
<dbReference type="InterPro" id="IPR051783">
    <property type="entry name" value="NAD(P)-dependent_oxidoreduct"/>
</dbReference>
<dbReference type="AlphaFoldDB" id="A0A840WEA3"/>
<dbReference type="InterPro" id="IPR036291">
    <property type="entry name" value="NAD(P)-bd_dom_sf"/>
</dbReference>
<dbReference type="PANTHER" id="PTHR48079:SF6">
    <property type="entry name" value="NAD(P)-BINDING DOMAIN-CONTAINING PROTEIN-RELATED"/>
    <property type="match status" value="1"/>
</dbReference>
<dbReference type="GO" id="GO:0005737">
    <property type="term" value="C:cytoplasm"/>
    <property type="evidence" value="ECO:0007669"/>
    <property type="project" value="TreeGrafter"/>
</dbReference>
<sequence>MRILVLGGTSFVGRAIVEDALQAGHEVTLFNRGRSAPDLFPRTKRLLGDRDEGDYASLAEGTWDAVVDVSGFVPRHVRQATGALDDRVGRYLFVSSNAVYAPGPGPGADESAPVRAPEWNTEEIGRHTYGPLKAACEQELGSRYGSRATVVRPGVLAGPHDNGDHLTYWVRRAAKGGKVVLPGDPGQPVQLLDARDLARLVVRLLEDDRGGVFNATGPAEPLTLVEMLRTCAEAAGSEIDIVLVPQETIMASFPLVRPDRVWEQTFQRDFSRAREAGLPLRPLVTTAADVLAWDRERGEPPLAVGPSAEIERTLLSFVQRH</sequence>
<dbReference type="CDD" id="cd05265">
    <property type="entry name" value="SDR_a1"/>
    <property type="match status" value="1"/>
</dbReference>
<gene>
    <name evidence="2" type="ORF">HNR07_001184</name>
</gene>
<protein>
    <submittedName>
        <fullName evidence="2">2'-hydroxyisoflavone reductase</fullName>
        <ecNumber evidence="2">1.3.1.45</ecNumber>
    </submittedName>
</protein>
<evidence type="ECO:0000313" key="2">
    <source>
        <dbReference type="EMBL" id="MBB5490047.1"/>
    </source>
</evidence>
<dbReference type="PANTHER" id="PTHR48079">
    <property type="entry name" value="PROTEIN YEEZ"/>
    <property type="match status" value="1"/>
</dbReference>
<evidence type="ECO:0000313" key="3">
    <source>
        <dbReference type="Proteomes" id="UP000579647"/>
    </source>
</evidence>
<keyword evidence="2" id="KW-0560">Oxidoreductase</keyword>
<dbReference type="Pfam" id="PF01370">
    <property type="entry name" value="Epimerase"/>
    <property type="match status" value="1"/>
</dbReference>
<proteinExistence type="predicted"/>
<evidence type="ECO:0000259" key="1">
    <source>
        <dbReference type="Pfam" id="PF01370"/>
    </source>
</evidence>
<dbReference type="RefSeq" id="WP_184362882.1">
    <property type="nucleotide sequence ID" value="NZ_BAAAKM010000103.1"/>
</dbReference>
<accession>A0A840WEA3</accession>